<dbReference type="PANTHER" id="PTHR10869:SF246">
    <property type="entry name" value="TRANSMEMBRANE PROLYL 4-HYDROXYLASE"/>
    <property type="match status" value="1"/>
</dbReference>
<evidence type="ECO:0000256" key="1">
    <source>
        <dbReference type="ARBA" id="ARBA00001961"/>
    </source>
</evidence>
<dbReference type="Pfam" id="PF13640">
    <property type="entry name" value="2OG-FeII_Oxy_3"/>
    <property type="match status" value="1"/>
</dbReference>
<accession>A0A7X1F5A9</accession>
<dbReference type="GO" id="GO:0016705">
    <property type="term" value="F:oxidoreductase activity, acting on paired donors, with incorporation or reduction of molecular oxygen"/>
    <property type="evidence" value="ECO:0007669"/>
    <property type="project" value="InterPro"/>
</dbReference>
<organism evidence="8 9">
    <name type="scientific">Novosphingobium aerophilum</name>
    <dbReference type="NCBI Taxonomy" id="2839843"/>
    <lineage>
        <taxon>Bacteria</taxon>
        <taxon>Pseudomonadati</taxon>
        <taxon>Pseudomonadota</taxon>
        <taxon>Alphaproteobacteria</taxon>
        <taxon>Sphingomonadales</taxon>
        <taxon>Sphingomonadaceae</taxon>
        <taxon>Novosphingobium</taxon>
    </lineage>
</organism>
<dbReference type="InterPro" id="IPR006620">
    <property type="entry name" value="Pro_4_hyd_alph"/>
</dbReference>
<evidence type="ECO:0000256" key="4">
    <source>
        <dbReference type="ARBA" id="ARBA00022964"/>
    </source>
</evidence>
<sequence length="233" mass="26053">MSYAPGVQDDGTQAPGPLADRAALERCGEAVRARLTADPTAYRLPTDQAEIFAFGEFLSPAECERMIGLVDATAQPSIVYDEPRQSDFRTSYSGDVDRDDPFVRMIERRIDDLLGLEASWGEAIQGQRYHPGQQFMAHYDWFWTRAAYWPAEAARGGQRAWTAMAYLNDVEEGGQTQFTRLGLSVAPQRGALLVWNNATPDGAPNFATMHAALPVVRGVKYVITKWYRTRKWG</sequence>
<dbReference type="GO" id="GO:0005506">
    <property type="term" value="F:iron ion binding"/>
    <property type="evidence" value="ECO:0007669"/>
    <property type="project" value="InterPro"/>
</dbReference>
<evidence type="ECO:0000256" key="2">
    <source>
        <dbReference type="ARBA" id="ARBA00022723"/>
    </source>
</evidence>
<keyword evidence="5" id="KW-0560">Oxidoreductase</keyword>
<evidence type="ECO:0000313" key="8">
    <source>
        <dbReference type="EMBL" id="MBC2650672.1"/>
    </source>
</evidence>
<name>A0A7X1F5A9_9SPHN</name>
<dbReference type="AlphaFoldDB" id="A0A7X1F5A9"/>
<keyword evidence="2" id="KW-0479">Metal-binding</keyword>
<keyword evidence="3" id="KW-0847">Vitamin C</keyword>
<keyword evidence="9" id="KW-1185">Reference proteome</keyword>
<reference evidence="8 9" key="1">
    <citation type="submission" date="2020-08" db="EMBL/GenBank/DDBJ databases">
        <title>The genome sequence of Novosphingobium flavum 4Y4.</title>
        <authorList>
            <person name="Liu Y."/>
        </authorList>
    </citation>
    <scope>NUCLEOTIDE SEQUENCE [LARGE SCALE GENOMIC DNA]</scope>
    <source>
        <strain evidence="8 9">4Y4</strain>
    </source>
</reference>
<dbReference type="InterPro" id="IPR044862">
    <property type="entry name" value="Pro_4_hyd_alph_FE2OG_OXY"/>
</dbReference>
<evidence type="ECO:0000313" key="9">
    <source>
        <dbReference type="Proteomes" id="UP000520156"/>
    </source>
</evidence>
<dbReference type="RefSeq" id="WP_185682088.1">
    <property type="nucleotide sequence ID" value="NZ_JACLAU010000002.1"/>
</dbReference>
<dbReference type="GO" id="GO:0051213">
    <property type="term" value="F:dioxygenase activity"/>
    <property type="evidence" value="ECO:0007669"/>
    <property type="project" value="UniProtKB-KW"/>
</dbReference>
<dbReference type="GO" id="GO:0031418">
    <property type="term" value="F:L-ascorbic acid binding"/>
    <property type="evidence" value="ECO:0007669"/>
    <property type="project" value="UniProtKB-KW"/>
</dbReference>
<comment type="cofactor">
    <cofactor evidence="1">
        <name>L-ascorbate</name>
        <dbReference type="ChEBI" id="CHEBI:38290"/>
    </cofactor>
</comment>
<dbReference type="EMBL" id="JACLAU010000002">
    <property type="protein sequence ID" value="MBC2650672.1"/>
    <property type="molecule type" value="Genomic_DNA"/>
</dbReference>
<dbReference type="InterPro" id="IPR005123">
    <property type="entry name" value="Oxoglu/Fe-dep_dioxygenase_dom"/>
</dbReference>
<evidence type="ECO:0000256" key="3">
    <source>
        <dbReference type="ARBA" id="ARBA00022896"/>
    </source>
</evidence>
<evidence type="ECO:0000256" key="5">
    <source>
        <dbReference type="ARBA" id="ARBA00023002"/>
    </source>
</evidence>
<dbReference type="Proteomes" id="UP000520156">
    <property type="component" value="Unassembled WGS sequence"/>
</dbReference>
<evidence type="ECO:0000256" key="6">
    <source>
        <dbReference type="ARBA" id="ARBA00023004"/>
    </source>
</evidence>
<dbReference type="Gene3D" id="2.60.120.620">
    <property type="entry name" value="q2cbj1_9rhob like domain"/>
    <property type="match status" value="1"/>
</dbReference>
<dbReference type="InterPro" id="IPR045054">
    <property type="entry name" value="P4HA-like"/>
</dbReference>
<protein>
    <submittedName>
        <fullName evidence="8">2OG-Fe(II) oxygenase</fullName>
    </submittedName>
</protein>
<dbReference type="PROSITE" id="PS51471">
    <property type="entry name" value="FE2OG_OXY"/>
    <property type="match status" value="1"/>
</dbReference>
<keyword evidence="6" id="KW-0408">Iron</keyword>
<gene>
    <name evidence="8" type="ORF">H7F49_03065</name>
</gene>
<evidence type="ECO:0000259" key="7">
    <source>
        <dbReference type="PROSITE" id="PS51471"/>
    </source>
</evidence>
<dbReference type="SMART" id="SM00702">
    <property type="entry name" value="P4Hc"/>
    <property type="match status" value="1"/>
</dbReference>
<dbReference type="PANTHER" id="PTHR10869">
    <property type="entry name" value="PROLYL 4-HYDROXYLASE ALPHA SUBUNIT"/>
    <property type="match status" value="1"/>
</dbReference>
<keyword evidence="4" id="KW-0223">Dioxygenase</keyword>
<proteinExistence type="predicted"/>
<feature type="domain" description="Fe2OG dioxygenase" evidence="7">
    <location>
        <begin position="119"/>
        <end position="229"/>
    </location>
</feature>
<comment type="caution">
    <text evidence="8">The sequence shown here is derived from an EMBL/GenBank/DDBJ whole genome shotgun (WGS) entry which is preliminary data.</text>
</comment>